<dbReference type="CDD" id="cd00429">
    <property type="entry name" value="RPE"/>
    <property type="match status" value="1"/>
</dbReference>
<dbReference type="PROSITE" id="PS01085">
    <property type="entry name" value="RIBUL_P_3_EPIMER_1"/>
    <property type="match status" value="1"/>
</dbReference>
<gene>
    <name evidence="10" type="primary">rpe</name>
    <name evidence="15" type="ORF">C4541_03575</name>
</gene>
<keyword evidence="13" id="KW-0170">Cobalt</keyword>
<reference evidence="15 16" key="1">
    <citation type="journal article" date="2017" name="ISME J.">
        <title>Energy and carbon metabolisms in a deep terrestrial subsurface fluid microbial community.</title>
        <authorList>
            <person name="Momper L."/>
            <person name="Jungbluth S.P."/>
            <person name="Lee M.D."/>
            <person name="Amend J.P."/>
        </authorList>
    </citation>
    <scope>NUCLEOTIDE SEQUENCE [LARGE SCALE GENOMIC DNA]</scope>
    <source>
        <strain evidence="15">SURF_26</strain>
    </source>
</reference>
<dbReference type="GO" id="GO:0005737">
    <property type="term" value="C:cytoplasm"/>
    <property type="evidence" value="ECO:0007669"/>
    <property type="project" value="UniProtKB-ARBA"/>
</dbReference>
<comment type="cofactor">
    <cofactor evidence="4">
        <name>Zn(2+)</name>
        <dbReference type="ChEBI" id="CHEBI:29105"/>
    </cofactor>
</comment>
<dbReference type="InterPro" id="IPR013785">
    <property type="entry name" value="Aldolase_TIM"/>
</dbReference>
<evidence type="ECO:0000256" key="12">
    <source>
        <dbReference type="PIRSR" id="PIRSR001461-1"/>
    </source>
</evidence>
<proteinExistence type="inferred from homology"/>
<evidence type="ECO:0000256" key="7">
    <source>
        <dbReference type="ARBA" id="ARBA00013188"/>
    </source>
</evidence>
<feature type="binding site" evidence="10 14">
    <location>
        <position position="6"/>
    </location>
    <ligand>
        <name>substrate</name>
    </ligand>
</feature>
<evidence type="ECO:0000256" key="3">
    <source>
        <dbReference type="ARBA" id="ARBA00001941"/>
    </source>
</evidence>
<evidence type="ECO:0000256" key="2">
    <source>
        <dbReference type="ARBA" id="ARBA00001936"/>
    </source>
</evidence>
<dbReference type="GO" id="GO:0019323">
    <property type="term" value="P:pentose catabolic process"/>
    <property type="evidence" value="ECO:0007669"/>
    <property type="project" value="UniProtKB-UniRule"/>
</dbReference>
<comment type="caution">
    <text evidence="15">The sequence shown here is derived from an EMBL/GenBank/DDBJ whole genome shotgun (WGS) entry which is preliminary data.</text>
</comment>
<dbReference type="PANTHER" id="PTHR11749">
    <property type="entry name" value="RIBULOSE-5-PHOSPHATE-3-EPIMERASE"/>
    <property type="match status" value="1"/>
</dbReference>
<dbReference type="FunFam" id="3.20.20.70:FF:000004">
    <property type="entry name" value="Ribulose-phosphate 3-epimerase"/>
    <property type="match status" value="1"/>
</dbReference>
<evidence type="ECO:0000256" key="13">
    <source>
        <dbReference type="PIRSR" id="PIRSR001461-2"/>
    </source>
</evidence>
<dbReference type="NCBIfam" id="TIGR01163">
    <property type="entry name" value="rpe"/>
    <property type="match status" value="1"/>
</dbReference>
<dbReference type="InterPro" id="IPR011060">
    <property type="entry name" value="RibuloseP-bd_barrel"/>
</dbReference>
<comment type="cofactor">
    <cofactor evidence="10 13">
        <name>a divalent metal cation</name>
        <dbReference type="ChEBI" id="CHEBI:60240"/>
    </cofactor>
    <text evidence="10 13">Binds 1 divalent metal cation per subunit.</text>
</comment>
<dbReference type="AlphaFoldDB" id="A0A3A4R6W2"/>
<comment type="function">
    <text evidence="10">Catalyzes the reversible epimerization of D-ribulose 5-phosphate to D-xylulose 5-phosphate.</text>
</comment>
<keyword evidence="9 10" id="KW-0413">Isomerase</keyword>
<evidence type="ECO:0000256" key="14">
    <source>
        <dbReference type="PIRSR" id="PIRSR001461-3"/>
    </source>
</evidence>
<evidence type="ECO:0000256" key="6">
    <source>
        <dbReference type="ARBA" id="ARBA00009541"/>
    </source>
</evidence>
<feature type="binding site" evidence="10">
    <location>
        <begin position="173"/>
        <end position="175"/>
    </location>
    <ligand>
        <name>substrate</name>
    </ligand>
</feature>
<dbReference type="GO" id="GO:0046872">
    <property type="term" value="F:metal ion binding"/>
    <property type="evidence" value="ECO:0007669"/>
    <property type="project" value="UniProtKB-UniRule"/>
</dbReference>
<feature type="binding site" evidence="10 13">
    <location>
        <position position="64"/>
    </location>
    <ligand>
        <name>a divalent metal cation</name>
        <dbReference type="ChEBI" id="CHEBI:60240"/>
    </ligand>
</feature>
<comment type="cofactor">
    <cofactor evidence="3">
        <name>Co(2+)</name>
        <dbReference type="ChEBI" id="CHEBI:48828"/>
    </cofactor>
</comment>
<feature type="active site" description="Proton donor" evidence="10 12">
    <location>
        <position position="173"/>
    </location>
</feature>
<evidence type="ECO:0000256" key="8">
    <source>
        <dbReference type="ARBA" id="ARBA00022723"/>
    </source>
</evidence>
<comment type="pathway">
    <text evidence="10">Carbohydrate degradation.</text>
</comment>
<evidence type="ECO:0000313" key="15">
    <source>
        <dbReference type="EMBL" id="RJP60702.1"/>
    </source>
</evidence>
<evidence type="ECO:0000256" key="4">
    <source>
        <dbReference type="ARBA" id="ARBA00001947"/>
    </source>
</evidence>
<name>A0A3A4R6W2_9BACT</name>
<comment type="cofactor">
    <cofactor evidence="5">
        <name>Fe(2+)</name>
        <dbReference type="ChEBI" id="CHEBI:29033"/>
    </cofactor>
</comment>
<feature type="binding site" evidence="10 14">
    <location>
        <begin position="140"/>
        <end position="143"/>
    </location>
    <ligand>
        <name>substrate</name>
    </ligand>
</feature>
<comment type="cofactor">
    <cofactor evidence="2">
        <name>Mn(2+)</name>
        <dbReference type="ChEBI" id="CHEBI:29035"/>
    </cofactor>
</comment>
<evidence type="ECO:0000256" key="11">
    <source>
        <dbReference type="PIRNR" id="PIRNR001461"/>
    </source>
</evidence>
<dbReference type="PIRSF" id="PIRSF001461">
    <property type="entry name" value="RPE"/>
    <property type="match status" value="1"/>
</dbReference>
<dbReference type="EMBL" id="QZJZ01000024">
    <property type="protein sequence ID" value="RJP60702.1"/>
    <property type="molecule type" value="Genomic_DNA"/>
</dbReference>
<evidence type="ECO:0000256" key="10">
    <source>
        <dbReference type="HAMAP-Rule" id="MF_02227"/>
    </source>
</evidence>
<evidence type="ECO:0000313" key="16">
    <source>
        <dbReference type="Proteomes" id="UP000266426"/>
    </source>
</evidence>
<evidence type="ECO:0000256" key="1">
    <source>
        <dbReference type="ARBA" id="ARBA00001782"/>
    </source>
</evidence>
<comment type="similarity">
    <text evidence="6 10 11">Belongs to the ribulose-phosphate 3-epimerase family.</text>
</comment>
<feature type="binding site" evidence="10 13">
    <location>
        <position position="173"/>
    </location>
    <ligand>
        <name>a divalent metal cation</name>
        <dbReference type="ChEBI" id="CHEBI:60240"/>
    </ligand>
</feature>
<keyword evidence="8 10" id="KW-0479">Metal-binding</keyword>
<feature type="binding site" evidence="10 13">
    <location>
        <position position="33"/>
    </location>
    <ligand>
        <name>a divalent metal cation</name>
        <dbReference type="ChEBI" id="CHEBI:60240"/>
    </ligand>
</feature>
<dbReference type="SUPFAM" id="SSF51366">
    <property type="entry name" value="Ribulose-phoshate binding barrel"/>
    <property type="match status" value="1"/>
</dbReference>
<dbReference type="InterPro" id="IPR000056">
    <property type="entry name" value="Ribul_P_3_epim-like"/>
</dbReference>
<dbReference type="Proteomes" id="UP000266426">
    <property type="component" value="Unassembled WGS sequence"/>
</dbReference>
<sequence>MKLAPSILSGDFAYFGEAVKLAEKGGADYIHIDVMDGHFVPNITIGPQTVSALKKYTSLPMDVHLMITNPDSYVDRFAEAGADIITVHAEAPIHLHRTLQSIKQHNILAGVSLNPATPLSVLDHIMPDIDLLLLMTVNPGFGGQVYIPQMTEKIHQARKRIDSSGYSILLEVDGGVNESNISRLAQYGVDICVAGSAVYNSDDVVANVKKLKKLSN</sequence>
<keyword evidence="10 11" id="KW-0119">Carbohydrate metabolism</keyword>
<feature type="binding site" evidence="10 14">
    <location>
        <position position="64"/>
    </location>
    <ligand>
        <name>substrate</name>
    </ligand>
</feature>
<keyword evidence="13" id="KW-0862">Zinc</keyword>
<feature type="active site" description="Proton acceptor" evidence="10 12">
    <location>
        <position position="33"/>
    </location>
</feature>
<dbReference type="InterPro" id="IPR026019">
    <property type="entry name" value="Ribul_P_3_epim"/>
</dbReference>
<dbReference type="NCBIfam" id="NF004076">
    <property type="entry name" value="PRK05581.1-4"/>
    <property type="match status" value="1"/>
</dbReference>
<evidence type="ECO:0000256" key="9">
    <source>
        <dbReference type="ARBA" id="ARBA00023235"/>
    </source>
</evidence>
<protein>
    <recommendedName>
        <fullName evidence="7 10">Ribulose-phosphate 3-epimerase</fullName>
        <ecNumber evidence="7 10">5.1.3.1</ecNumber>
    </recommendedName>
</protein>
<keyword evidence="13" id="KW-0464">Manganese</keyword>
<feature type="binding site" evidence="14">
    <location>
        <position position="175"/>
    </location>
    <ligand>
        <name>substrate</name>
    </ligand>
</feature>
<dbReference type="Gene3D" id="3.20.20.70">
    <property type="entry name" value="Aldolase class I"/>
    <property type="match status" value="1"/>
</dbReference>
<evidence type="ECO:0000256" key="5">
    <source>
        <dbReference type="ARBA" id="ARBA00001954"/>
    </source>
</evidence>
<organism evidence="15 16">
    <name type="scientific">Candidatus Auribacter fodinae</name>
    <dbReference type="NCBI Taxonomy" id="2093366"/>
    <lineage>
        <taxon>Bacteria</taxon>
        <taxon>Pseudomonadati</taxon>
        <taxon>Candidatus Auribacterota</taxon>
        <taxon>Candidatus Auribacteria</taxon>
        <taxon>Candidatus Auribacterales</taxon>
        <taxon>Candidatus Auribacteraceae</taxon>
        <taxon>Candidatus Auribacter</taxon>
    </lineage>
</organism>
<dbReference type="HAMAP" id="MF_02227">
    <property type="entry name" value="RPE"/>
    <property type="match status" value="1"/>
</dbReference>
<dbReference type="GO" id="GO:0006098">
    <property type="term" value="P:pentose-phosphate shunt"/>
    <property type="evidence" value="ECO:0007669"/>
    <property type="project" value="UniProtKB-UniRule"/>
</dbReference>
<comment type="catalytic activity">
    <reaction evidence="1 10 11">
        <text>D-ribulose 5-phosphate = D-xylulose 5-phosphate</text>
        <dbReference type="Rhea" id="RHEA:13677"/>
        <dbReference type="ChEBI" id="CHEBI:57737"/>
        <dbReference type="ChEBI" id="CHEBI:58121"/>
        <dbReference type="EC" id="5.1.3.1"/>
    </reaction>
</comment>
<dbReference type="GO" id="GO:0004750">
    <property type="term" value="F:D-ribulose-phosphate 3-epimerase activity"/>
    <property type="evidence" value="ECO:0007669"/>
    <property type="project" value="UniProtKB-UniRule"/>
</dbReference>
<feature type="binding site" evidence="10 14">
    <location>
        <begin position="195"/>
        <end position="196"/>
    </location>
    <ligand>
        <name>substrate</name>
    </ligand>
</feature>
<dbReference type="Pfam" id="PF00834">
    <property type="entry name" value="Ribul_P_3_epim"/>
    <property type="match status" value="1"/>
</dbReference>
<accession>A0A3A4R6W2</accession>
<dbReference type="EC" id="5.1.3.1" evidence="7 10"/>
<feature type="binding site" evidence="10 13">
    <location>
        <position position="31"/>
    </location>
    <ligand>
        <name>a divalent metal cation</name>
        <dbReference type="ChEBI" id="CHEBI:60240"/>
    </ligand>
</feature>